<evidence type="ECO:0000313" key="2">
    <source>
        <dbReference type="Proteomes" id="UP000006726"/>
    </source>
</evidence>
<dbReference type="RefSeq" id="XP_625992.1">
    <property type="nucleotide sequence ID" value="XM_625992.1"/>
</dbReference>
<dbReference type="VEuPathDB" id="CryptoDB:cgd5_300"/>
<dbReference type="OMA" id="YECWADI"/>
<evidence type="ECO:0008006" key="3">
    <source>
        <dbReference type="Google" id="ProtNLM"/>
    </source>
</evidence>
<sequence>MAFQQLNKDLIGLISSFLPYDEIIINLRNVNKQWKDSINSSYDCWLNIDLTETMTEFQCSKEDISLEEIKMYSNIISSIRLSNPINNISGFLSKMILINDKSNNYERCKMWNKLENIEIYNKSLIIPIKNNKNYHLLPFKSLFRLGINENILQLLKYYEISNKKSMDESENNCDIKYFMNSFTDIINYYPFKSVKRIIIDYPISTKELNILSNCFPCLKDIVITRLFHETNTYNSHYEEFTQENRRLSFGSEIGSGDDISSRYGNLSIDDENEFHFENEIIACWEAIYNFLQVIPPNQLRILQFNVIPSPNPKSGKWTTDSTISRIVSENTKNGCNYINHNNNYKNDNICNNQNILYSVNDDKNEKQILESVEIYKAIKRSNREYIDYKNKIMRTNEYYNNNSNNDNSSIFNHSSSMINFDEVGDKLMKYILDMHSESLVALSCPDLEVSYALYKRLLNQCPKLKLWDLPGWRIFSCIN</sequence>
<gene>
    <name evidence="1" type="ORF">cgd5_300</name>
</gene>
<dbReference type="AlphaFoldDB" id="Q5CS44"/>
<name>Q5CS44_CRYPI</name>
<dbReference type="GeneID" id="3373190"/>
<dbReference type="EMBL" id="AAEE01000007">
    <property type="protein sequence ID" value="EAK88183.1"/>
    <property type="molecule type" value="Genomic_DNA"/>
</dbReference>
<dbReference type="InParanoid" id="Q5CS44"/>
<dbReference type="Proteomes" id="UP000006726">
    <property type="component" value="Chromosome 5"/>
</dbReference>
<accession>Q5CS44</accession>
<dbReference type="OrthoDB" id="338711at2759"/>
<reference evidence="1 2" key="1">
    <citation type="journal article" date="2004" name="Science">
        <title>Complete genome sequence of the apicomplexan, Cryptosporidium parvum.</title>
        <authorList>
            <person name="Abrahamsen M.S."/>
            <person name="Templeton T.J."/>
            <person name="Enomoto S."/>
            <person name="Abrahante J.E."/>
            <person name="Zhu G."/>
            <person name="Lancto C.A."/>
            <person name="Deng M."/>
            <person name="Liu C."/>
            <person name="Widmer G."/>
            <person name="Tzipori S."/>
            <person name="Buck G.A."/>
            <person name="Xu P."/>
            <person name="Bankier A.T."/>
            <person name="Dear P.H."/>
            <person name="Konfortov B.A."/>
            <person name="Spriggs H.F."/>
            <person name="Iyer L."/>
            <person name="Anantharaman V."/>
            <person name="Aravind L."/>
            <person name="Kapur V."/>
        </authorList>
    </citation>
    <scope>NUCLEOTIDE SEQUENCE [LARGE SCALE GENOMIC DNA]</scope>
    <source>
        <strain evidence="2">Iowa II</strain>
    </source>
</reference>
<comment type="caution">
    <text evidence="1">The sequence shown here is derived from an EMBL/GenBank/DDBJ whole genome shotgun (WGS) entry which is preliminary data.</text>
</comment>
<organism evidence="1 2">
    <name type="scientific">Cryptosporidium parvum (strain Iowa II)</name>
    <dbReference type="NCBI Taxonomy" id="353152"/>
    <lineage>
        <taxon>Eukaryota</taxon>
        <taxon>Sar</taxon>
        <taxon>Alveolata</taxon>
        <taxon>Apicomplexa</taxon>
        <taxon>Conoidasida</taxon>
        <taxon>Coccidia</taxon>
        <taxon>Eucoccidiorida</taxon>
        <taxon>Eimeriorina</taxon>
        <taxon>Cryptosporidiidae</taxon>
        <taxon>Cryptosporidium</taxon>
    </lineage>
</organism>
<dbReference type="KEGG" id="cpv:cgd5_300"/>
<evidence type="ECO:0000313" key="1">
    <source>
        <dbReference type="EMBL" id="EAK88183.1"/>
    </source>
</evidence>
<proteinExistence type="predicted"/>
<keyword evidence="2" id="KW-1185">Reference proteome</keyword>
<protein>
    <recommendedName>
        <fullName evidence="3">F-box domain-containing protein</fullName>
    </recommendedName>
</protein>